<dbReference type="EMBL" id="BMDU01000008">
    <property type="protein sequence ID" value="GFZ99967.1"/>
    <property type="molecule type" value="Genomic_DNA"/>
</dbReference>
<evidence type="ECO:0000313" key="4">
    <source>
        <dbReference type="Proteomes" id="UP000628109"/>
    </source>
</evidence>
<evidence type="ECO:0000313" key="3">
    <source>
        <dbReference type="EMBL" id="GFZ99967.1"/>
    </source>
</evidence>
<feature type="compositionally biased region" description="Basic and acidic residues" evidence="1">
    <location>
        <begin position="186"/>
        <end position="200"/>
    </location>
</feature>
<evidence type="ECO:0000256" key="1">
    <source>
        <dbReference type="SAM" id="MobiDB-lite"/>
    </source>
</evidence>
<name>A0ABQ1F5S1_SPHSA</name>
<keyword evidence="4" id="KW-1185">Reference proteome</keyword>
<accession>A0ABQ1F5S1</accession>
<dbReference type="Proteomes" id="UP000628109">
    <property type="component" value="Unassembled WGS sequence"/>
</dbReference>
<dbReference type="RefSeq" id="WP_021224370.1">
    <property type="nucleotide sequence ID" value="NZ_BMDU01000008.1"/>
</dbReference>
<dbReference type="InterPro" id="IPR040677">
    <property type="entry name" value="LPD7"/>
</dbReference>
<gene>
    <name evidence="3" type="ORF">GCM10019071_33100</name>
</gene>
<feature type="compositionally biased region" description="Basic and acidic residues" evidence="1">
    <location>
        <begin position="30"/>
        <end position="40"/>
    </location>
</feature>
<comment type="caution">
    <text evidence="3">The sequence shown here is derived from an EMBL/GenBank/DDBJ whole genome shotgun (WGS) entry which is preliminary data.</text>
</comment>
<feature type="compositionally biased region" description="Basic and acidic residues" evidence="1">
    <location>
        <begin position="274"/>
        <end position="287"/>
    </location>
</feature>
<feature type="domain" description="Large polyvalent protein-associated" evidence="2">
    <location>
        <begin position="77"/>
        <end position="167"/>
    </location>
</feature>
<evidence type="ECO:0000259" key="2">
    <source>
        <dbReference type="Pfam" id="PF18821"/>
    </source>
</evidence>
<sequence length="294" mass="32769">MSAEKPENSRGARKRANAISIGEGQSVPRSGKDTRDDIPKDPGTSNKGKERAGVQPRSISAGDIPEPLQKRYFSSTGKWSGEPAYFTTAQAKEPAFRDQGRRLVTSSESEEVVRDLVAIARYRGWSHVHVTGSETFRRAAWLEAGRQGLEVRGYRPSERDLQELDRIRREASRNSIAPTVTAPASREPDRSRRQAPEGLRRPSSAQAREKNSRAAQSQLRVIEAVVRTALFDNPEAVARVMKVANDKVQTHLQAGRQFQAAKVRDTSVRTVEPSGRKRQDVGKERPPLQRSRGR</sequence>
<reference evidence="4" key="1">
    <citation type="journal article" date="2019" name="Int. J. Syst. Evol. Microbiol.">
        <title>The Global Catalogue of Microorganisms (GCM) 10K type strain sequencing project: providing services to taxonomists for standard genome sequencing and annotation.</title>
        <authorList>
            <consortium name="The Broad Institute Genomics Platform"/>
            <consortium name="The Broad Institute Genome Sequencing Center for Infectious Disease"/>
            <person name="Wu L."/>
            <person name="Ma J."/>
        </authorList>
    </citation>
    <scope>NUCLEOTIDE SEQUENCE [LARGE SCALE GENOMIC DNA]</scope>
    <source>
        <strain evidence="4">CCM 7327</strain>
    </source>
</reference>
<feature type="region of interest" description="Disordered" evidence="1">
    <location>
        <begin position="167"/>
        <end position="218"/>
    </location>
</feature>
<feature type="region of interest" description="Disordered" evidence="1">
    <location>
        <begin position="1"/>
        <end position="67"/>
    </location>
</feature>
<feature type="region of interest" description="Disordered" evidence="1">
    <location>
        <begin position="255"/>
        <end position="294"/>
    </location>
</feature>
<proteinExistence type="predicted"/>
<feature type="compositionally biased region" description="Basic and acidic residues" evidence="1">
    <location>
        <begin position="1"/>
        <end position="10"/>
    </location>
</feature>
<protein>
    <recommendedName>
        <fullName evidence="2">Large polyvalent protein-associated domain-containing protein</fullName>
    </recommendedName>
</protein>
<organism evidence="3 4">
    <name type="scientific">Sphingobium fuliginis (strain ATCC 27551)</name>
    <dbReference type="NCBI Taxonomy" id="336203"/>
    <lineage>
        <taxon>Bacteria</taxon>
        <taxon>Pseudomonadati</taxon>
        <taxon>Pseudomonadota</taxon>
        <taxon>Alphaproteobacteria</taxon>
        <taxon>Sphingomonadales</taxon>
        <taxon>Sphingomonadaceae</taxon>
        <taxon>Sphingobium</taxon>
    </lineage>
</organism>
<dbReference type="Pfam" id="PF18821">
    <property type="entry name" value="LPD7"/>
    <property type="match status" value="1"/>
</dbReference>